<evidence type="ECO:0008006" key="3">
    <source>
        <dbReference type="Google" id="ProtNLM"/>
    </source>
</evidence>
<dbReference type="Proteomes" id="UP000005551">
    <property type="component" value="Unassembled WGS sequence"/>
</dbReference>
<dbReference type="InterPro" id="IPR014541">
    <property type="entry name" value="Amdntrnsf_FN0238"/>
</dbReference>
<dbReference type="Gene3D" id="3.75.10.10">
    <property type="entry name" value="L-arginine/glycine Amidinotransferase, Chain A"/>
    <property type="match status" value="1"/>
</dbReference>
<evidence type="ECO:0000313" key="1">
    <source>
        <dbReference type="EMBL" id="EIM78305.1"/>
    </source>
</evidence>
<dbReference type="PANTHER" id="PTHR43224">
    <property type="entry name" value="AMIDINOTRANSFERASE"/>
    <property type="match status" value="1"/>
</dbReference>
<dbReference type="PIRSF" id="PIRSF028188">
    <property type="entry name" value="Amdntrnsf_FN0238"/>
    <property type="match status" value="1"/>
</dbReference>
<dbReference type="AlphaFoldDB" id="I5C903"/>
<dbReference type="PANTHER" id="PTHR43224:SF1">
    <property type="entry name" value="AMIDINOTRANSFERASE"/>
    <property type="match status" value="1"/>
</dbReference>
<dbReference type="Pfam" id="PF19420">
    <property type="entry name" value="DDAH_eukar"/>
    <property type="match status" value="1"/>
</dbReference>
<keyword evidence="2" id="KW-1185">Reference proteome</keyword>
<accession>I5C903</accession>
<name>I5C903_9BACT</name>
<dbReference type="EMBL" id="AJYA01000008">
    <property type="protein sequence ID" value="EIM78305.1"/>
    <property type="molecule type" value="Genomic_DNA"/>
</dbReference>
<reference evidence="1 2" key="1">
    <citation type="submission" date="2012-05" db="EMBL/GenBank/DDBJ databases">
        <title>Genome sequence of Nitritalea halalkaliphila LW7.</title>
        <authorList>
            <person name="Jangir P.K."/>
            <person name="Singh A."/>
            <person name="Shivaji S."/>
            <person name="Sharma R."/>
        </authorList>
    </citation>
    <scope>NUCLEOTIDE SEQUENCE [LARGE SCALE GENOMIC DNA]</scope>
    <source>
        <strain evidence="1 2">LW7</strain>
    </source>
</reference>
<organism evidence="1 2">
    <name type="scientific">Nitritalea halalkaliphila LW7</name>
    <dbReference type="NCBI Taxonomy" id="1189621"/>
    <lineage>
        <taxon>Bacteria</taxon>
        <taxon>Pseudomonadati</taxon>
        <taxon>Bacteroidota</taxon>
        <taxon>Cytophagia</taxon>
        <taxon>Cytophagales</taxon>
        <taxon>Cyclobacteriaceae</taxon>
        <taxon>Nitritalea</taxon>
    </lineage>
</organism>
<dbReference type="NCBIfam" id="NF046062">
    <property type="entry name" value="citrull_CtlX"/>
    <property type="match status" value="1"/>
</dbReference>
<sequence>MQHPALTDTVLMIRPAHFGFNPQTAADNKYQQPDPRAAETIAELARAEFDAFVQQLEAVGVQVVQVADTPSPVKTDAVFPNNWFSTHTDGRVILYPMLAPTRRLERRLDCIESLIQAGFRVEEVIDLSFFEESGQFLEGTGSIVMDRAAHRIYACRSERTHEVPLRYLSELLGAPYTLFQAEQELEGQRYPIYHTNVMMHIGKNLAVVALDTLPSKAEQHLLLQQLQEAGKAILPIKPKQVQAFAGNMLELASRSGDTYTVLSRTAYESLKPSQVRQLEKQSGLLIPEIPTIERLGGGSVRCMLAEIFLPRV</sequence>
<gene>
    <name evidence="1" type="ORF">A3SI_04122</name>
</gene>
<dbReference type="SUPFAM" id="SSF55909">
    <property type="entry name" value="Pentein"/>
    <property type="match status" value="1"/>
</dbReference>
<comment type="caution">
    <text evidence="1">The sequence shown here is derived from an EMBL/GenBank/DDBJ whole genome shotgun (WGS) entry which is preliminary data.</text>
</comment>
<dbReference type="RefSeq" id="WP_009053636.1">
    <property type="nucleotide sequence ID" value="NZ_AJYA01000008.1"/>
</dbReference>
<proteinExistence type="predicted"/>
<evidence type="ECO:0000313" key="2">
    <source>
        <dbReference type="Proteomes" id="UP000005551"/>
    </source>
</evidence>
<protein>
    <recommendedName>
        <fullName evidence="3">Amidinotransferase</fullName>
    </recommendedName>
</protein>